<dbReference type="GO" id="GO:0016787">
    <property type="term" value="F:hydrolase activity"/>
    <property type="evidence" value="ECO:0007669"/>
    <property type="project" value="InterPro"/>
</dbReference>
<protein>
    <submittedName>
        <fullName evidence="2">Calcineurin-like phosphoesterase</fullName>
    </submittedName>
</protein>
<reference evidence="2" key="1">
    <citation type="submission" date="2018-11" db="EMBL/GenBank/DDBJ databases">
        <title>A distinct lineage of giant viruses engineers rhodopsin photosystems in predatory marine eukaryotes.</title>
        <authorList>
            <person name="Needham D.M."/>
            <person name="Yoshizawa S."/>
            <person name="Hosaka T."/>
            <person name="Poirier C."/>
            <person name="Choi C.-J."/>
            <person name="Hehenberger E."/>
            <person name="Irwin N.A.T."/>
            <person name="Wilken S."/>
            <person name="Yung C.-M."/>
            <person name="Bachy C."/>
            <person name="Kurihara R."/>
            <person name="Nakajima Y."/>
            <person name="Kojima K."/>
            <person name="Kimura-Someya T."/>
            <person name="Leonard G."/>
            <person name="Malmstrom R.R."/>
            <person name="Mende D."/>
            <person name="Olson D.K."/>
            <person name="Sudo Y."/>
            <person name="Sudek S."/>
            <person name="Richards T.A."/>
            <person name="DeLong E.F."/>
            <person name="Keeling P.J."/>
            <person name="Santoro A.E."/>
            <person name="Shirouzu M."/>
            <person name="Iwasaki W."/>
            <person name="Worden A.Z."/>
        </authorList>
    </citation>
    <scope>NUCLEOTIDE SEQUENCE</scope>
</reference>
<gene>
    <name evidence="2" type="ORF">7_9</name>
</gene>
<dbReference type="InterPro" id="IPR004843">
    <property type="entry name" value="Calcineurin-like_PHP"/>
</dbReference>
<evidence type="ECO:0000259" key="1">
    <source>
        <dbReference type="Pfam" id="PF00149"/>
    </source>
</evidence>
<evidence type="ECO:0000313" key="2">
    <source>
        <dbReference type="EMBL" id="QDY52362.1"/>
    </source>
</evidence>
<feature type="domain" description="Calcineurin-like phosphoesterase" evidence="1">
    <location>
        <begin position="16"/>
        <end position="241"/>
    </location>
</feature>
<dbReference type="SUPFAM" id="SSF56300">
    <property type="entry name" value="Metallo-dependent phosphatases"/>
    <property type="match status" value="1"/>
</dbReference>
<organism evidence="2">
    <name type="scientific">Mimiviridae sp. ChoanoV1</name>
    <dbReference type="NCBI Taxonomy" id="2596887"/>
    <lineage>
        <taxon>Viruses</taxon>
        <taxon>Varidnaviria</taxon>
        <taxon>Bamfordvirae</taxon>
        <taxon>Nucleocytoviricota</taxon>
        <taxon>Megaviricetes</taxon>
        <taxon>Imitervirales</taxon>
        <taxon>Schizomimiviridae</taxon>
    </lineage>
</organism>
<dbReference type="PANTHER" id="PTHR46546">
    <property type="entry name" value="SHEWANELLA-LIKE PROTEIN PHOSPHATASE 1"/>
    <property type="match status" value="1"/>
</dbReference>
<dbReference type="InterPro" id="IPR029052">
    <property type="entry name" value="Metallo-depent_PP-like"/>
</dbReference>
<accession>A0A5B8IJ43</accession>
<sequence length="294" mass="33153">MSCNATKTEILPPCKRIIVIGDIHGDWNITKKLFLKYKIIDENFRWIAEPKDTKIVQVGDILDRGGRPDTIGDECSELKIMDFLDDLNDKAELYGGGVYCLLGNHELMNVVGNFSYSGEMSVKCFGGEKGRKEAFKPGGIVAKRFACSRNAVIKIGSFLFVHGGMSLKHCKKNINQINETMRKFLNGKKELYDKDFIDYYMAYNGILWNRDLSLGSPDCEKVSKILKHYNVNGIIVGHTVQENGINSKCNEKVWRVDTGMSSAFGPDENIQVLEILDNGEKLPSNGYKPFRVLY</sequence>
<dbReference type="Gene3D" id="3.60.21.10">
    <property type="match status" value="1"/>
</dbReference>
<dbReference type="PANTHER" id="PTHR46546:SF4">
    <property type="entry name" value="SHEWANELLA-LIKE PROTEIN PHOSPHATASE 1"/>
    <property type="match status" value="1"/>
</dbReference>
<proteinExistence type="predicted"/>
<dbReference type="EMBL" id="MK250091">
    <property type="protein sequence ID" value="QDY52362.1"/>
    <property type="molecule type" value="Genomic_DNA"/>
</dbReference>
<name>A0A5B8IJ43_9VIRU</name>
<dbReference type="Pfam" id="PF00149">
    <property type="entry name" value="Metallophos"/>
    <property type="match status" value="1"/>
</dbReference>